<accession>A0A143PTR9</accession>
<keyword evidence="2" id="KW-0805">Transcription regulation</keyword>
<dbReference type="EMBL" id="CP015136">
    <property type="protein sequence ID" value="AMY11781.1"/>
    <property type="molecule type" value="Genomic_DNA"/>
</dbReference>
<dbReference type="GO" id="GO:0045892">
    <property type="term" value="P:negative regulation of DNA-templated transcription"/>
    <property type="evidence" value="ECO:0007669"/>
    <property type="project" value="InterPro"/>
</dbReference>
<keyword evidence="3" id="KW-0238">DNA-binding</keyword>
<dbReference type="InterPro" id="IPR036388">
    <property type="entry name" value="WH-like_DNA-bd_sf"/>
</dbReference>
<dbReference type="InterPro" id="IPR005650">
    <property type="entry name" value="BlaI_family"/>
</dbReference>
<gene>
    <name evidence="5" type="ORF">LuPra_05043</name>
</gene>
<evidence type="ECO:0000256" key="2">
    <source>
        <dbReference type="ARBA" id="ARBA00023015"/>
    </source>
</evidence>
<dbReference type="KEGG" id="abac:LuPra_05043"/>
<dbReference type="AlphaFoldDB" id="A0A143PTR9"/>
<organism evidence="5 6">
    <name type="scientific">Luteitalea pratensis</name>
    <dbReference type="NCBI Taxonomy" id="1855912"/>
    <lineage>
        <taxon>Bacteria</taxon>
        <taxon>Pseudomonadati</taxon>
        <taxon>Acidobacteriota</taxon>
        <taxon>Vicinamibacteria</taxon>
        <taxon>Vicinamibacterales</taxon>
        <taxon>Vicinamibacteraceae</taxon>
        <taxon>Luteitalea</taxon>
    </lineage>
</organism>
<evidence type="ECO:0000313" key="6">
    <source>
        <dbReference type="Proteomes" id="UP000076079"/>
    </source>
</evidence>
<reference evidence="6" key="2">
    <citation type="submission" date="2016-04" db="EMBL/GenBank/DDBJ databases">
        <title>First Complete Genome Sequence of a Subdivision 6 Acidobacterium.</title>
        <authorList>
            <person name="Huang S."/>
            <person name="Vieira S."/>
            <person name="Bunk B."/>
            <person name="Riedel T."/>
            <person name="Sproeer C."/>
            <person name="Overmann J."/>
        </authorList>
    </citation>
    <scope>NUCLEOTIDE SEQUENCE [LARGE SCALE GENOMIC DNA]</scope>
    <source>
        <strain evidence="6">DSM 100886 HEG_-6_39</strain>
    </source>
</reference>
<keyword evidence="6" id="KW-1185">Reference proteome</keyword>
<dbReference type="RefSeq" id="WP_201792167.1">
    <property type="nucleotide sequence ID" value="NZ_CP015136.1"/>
</dbReference>
<sequence length="132" mass="14623">MNKTTAPGHLDVSRRERQILDVLFARGRSTAADVQAALLDPPSYSAVRALLRILETKGLIHHEQDGPRYVYVTAVPRDTAKRSALRHLLRTFFDDSTEDAVAALLDGDATALAPDQLDRLQALIDAHRSRPE</sequence>
<dbReference type="InterPro" id="IPR036390">
    <property type="entry name" value="WH_DNA-bd_sf"/>
</dbReference>
<keyword evidence="4" id="KW-0804">Transcription</keyword>
<dbReference type="Pfam" id="PF03965">
    <property type="entry name" value="Penicillinase_R"/>
    <property type="match status" value="1"/>
</dbReference>
<evidence type="ECO:0000313" key="5">
    <source>
        <dbReference type="EMBL" id="AMY11781.1"/>
    </source>
</evidence>
<dbReference type="STRING" id="1855912.LuPra_05043"/>
<evidence type="ECO:0000256" key="1">
    <source>
        <dbReference type="ARBA" id="ARBA00011046"/>
    </source>
</evidence>
<protein>
    <submittedName>
        <fullName evidence="5">Copper transport repressor, CopY/TcrY family</fullName>
    </submittedName>
</protein>
<evidence type="ECO:0000256" key="4">
    <source>
        <dbReference type="ARBA" id="ARBA00023163"/>
    </source>
</evidence>
<comment type="similarity">
    <text evidence="1">Belongs to the BlaI transcriptional regulatory family.</text>
</comment>
<dbReference type="GO" id="GO:0003677">
    <property type="term" value="F:DNA binding"/>
    <property type="evidence" value="ECO:0007669"/>
    <property type="project" value="UniProtKB-KW"/>
</dbReference>
<proteinExistence type="inferred from homology"/>
<dbReference type="Proteomes" id="UP000076079">
    <property type="component" value="Chromosome"/>
</dbReference>
<name>A0A143PTR9_LUTPR</name>
<dbReference type="SUPFAM" id="SSF46785">
    <property type="entry name" value="Winged helix' DNA-binding domain"/>
    <property type="match status" value="1"/>
</dbReference>
<reference evidence="5 6" key="1">
    <citation type="journal article" date="2016" name="Genome Announc.">
        <title>First Complete Genome Sequence of a Subdivision 6 Acidobacterium Strain.</title>
        <authorList>
            <person name="Huang S."/>
            <person name="Vieira S."/>
            <person name="Bunk B."/>
            <person name="Riedel T."/>
            <person name="Sproer C."/>
            <person name="Overmann J."/>
        </authorList>
    </citation>
    <scope>NUCLEOTIDE SEQUENCE [LARGE SCALE GENOMIC DNA]</scope>
    <source>
        <strain evidence="6">DSM 100886 HEG_-6_39</strain>
    </source>
</reference>
<dbReference type="Gene3D" id="1.10.10.10">
    <property type="entry name" value="Winged helix-like DNA-binding domain superfamily/Winged helix DNA-binding domain"/>
    <property type="match status" value="1"/>
</dbReference>
<evidence type="ECO:0000256" key="3">
    <source>
        <dbReference type="ARBA" id="ARBA00023125"/>
    </source>
</evidence>